<evidence type="ECO:0000313" key="2">
    <source>
        <dbReference type="EnsemblMetazoa" id="AALFPA23_013950.P20230"/>
    </source>
</evidence>
<feature type="region of interest" description="Disordered" evidence="1">
    <location>
        <begin position="400"/>
        <end position="427"/>
    </location>
</feature>
<sequence length="515" mass="56714">MSTRRRSSSSRSISWNRCSTILSLALLTVAAALIGGSWAMTNSVFKAFSKDQTVTSSTLGWEKFNGEKTQLQYAVTSYNPAEHPRSKELVDSDQLSHTSYVCRIQIEGIYCAGQTHMEESSTICTASLQSDVRRHRTFEVLVNRNGGGKLKWQPWNKFRTEKFPGAVSASNGKVDDYYVARYKLVNHGHHHPYIVGNYDPLEKLGGRIYAPLPGMQDTVEHEKGDILVEIEPVKYELRNIKLNKLRTEIKKNTTILGSTILSNIEDMTNQAETVITYDYAKVTYYGRQLGVGNGVPTKVIDPRTQQPVDIFWGVELTERKFETKAINTILQPGTAINVTLLGNYTEMEAPYHALLKAYYDDNSDATSRKLTGYMLSKDMEDVKIEFSPIYWIENGTLVPTTTTTTTTTTTSTTEATTTSEPVPITDTPLADLSNRFGGGAIDEEMSNEINSREEAASSRSIDKPESSISMSSIGGAGSGKRQSSGATTITRWSSSGALALVVAATAAINVAAQRI</sequence>
<reference evidence="3" key="1">
    <citation type="journal article" date="2015" name="Proc. Natl. Acad. Sci. U.S.A.">
        <title>Genome sequence of the Asian Tiger mosquito, Aedes albopictus, reveals insights into its biology, genetics, and evolution.</title>
        <authorList>
            <person name="Chen X.G."/>
            <person name="Jiang X."/>
            <person name="Gu J."/>
            <person name="Xu M."/>
            <person name="Wu Y."/>
            <person name="Deng Y."/>
            <person name="Zhang C."/>
            <person name="Bonizzoni M."/>
            <person name="Dermauw W."/>
            <person name="Vontas J."/>
            <person name="Armbruster P."/>
            <person name="Huang X."/>
            <person name="Yang Y."/>
            <person name="Zhang H."/>
            <person name="He W."/>
            <person name="Peng H."/>
            <person name="Liu Y."/>
            <person name="Wu K."/>
            <person name="Chen J."/>
            <person name="Lirakis M."/>
            <person name="Topalis P."/>
            <person name="Van Leeuwen T."/>
            <person name="Hall A.B."/>
            <person name="Jiang X."/>
            <person name="Thorpe C."/>
            <person name="Mueller R.L."/>
            <person name="Sun C."/>
            <person name="Waterhouse R.M."/>
            <person name="Yan G."/>
            <person name="Tu Z.J."/>
            <person name="Fang X."/>
            <person name="James A.A."/>
        </authorList>
    </citation>
    <scope>NUCLEOTIDE SEQUENCE [LARGE SCALE GENOMIC DNA]</scope>
    <source>
        <strain evidence="3">Foshan</strain>
    </source>
</reference>
<keyword evidence="3" id="KW-1185">Reference proteome</keyword>
<reference evidence="2" key="2">
    <citation type="submission" date="2025-05" db="UniProtKB">
        <authorList>
            <consortium name="EnsemblMetazoa"/>
        </authorList>
    </citation>
    <scope>IDENTIFICATION</scope>
    <source>
        <strain evidence="2">Foshan</strain>
    </source>
</reference>
<protein>
    <recommendedName>
        <fullName evidence="4">Secreted protein</fullName>
    </recommendedName>
</protein>
<proteinExistence type="predicted"/>
<feature type="compositionally biased region" description="Basic and acidic residues" evidence="1">
    <location>
        <begin position="450"/>
        <end position="465"/>
    </location>
</feature>
<feature type="compositionally biased region" description="Low complexity" evidence="1">
    <location>
        <begin position="400"/>
        <end position="420"/>
    </location>
</feature>
<name>A0ABM1Z0W1_AEDAL</name>
<evidence type="ECO:0000256" key="1">
    <source>
        <dbReference type="SAM" id="MobiDB-lite"/>
    </source>
</evidence>
<dbReference type="PANTHER" id="PTHR31649">
    <property type="entry name" value="AGAP009604-PA"/>
    <property type="match status" value="1"/>
</dbReference>
<dbReference type="GeneID" id="109397114"/>
<dbReference type="RefSeq" id="XP_062711563.1">
    <property type="nucleotide sequence ID" value="XM_062855579.1"/>
</dbReference>
<evidence type="ECO:0000313" key="3">
    <source>
        <dbReference type="Proteomes" id="UP000069940"/>
    </source>
</evidence>
<dbReference type="Proteomes" id="UP000069940">
    <property type="component" value="Unassembled WGS sequence"/>
</dbReference>
<organism evidence="2 3">
    <name type="scientific">Aedes albopictus</name>
    <name type="common">Asian tiger mosquito</name>
    <name type="synonym">Stegomyia albopicta</name>
    <dbReference type="NCBI Taxonomy" id="7160"/>
    <lineage>
        <taxon>Eukaryota</taxon>
        <taxon>Metazoa</taxon>
        <taxon>Ecdysozoa</taxon>
        <taxon>Arthropoda</taxon>
        <taxon>Hexapoda</taxon>
        <taxon>Insecta</taxon>
        <taxon>Pterygota</taxon>
        <taxon>Neoptera</taxon>
        <taxon>Endopterygota</taxon>
        <taxon>Diptera</taxon>
        <taxon>Nematocera</taxon>
        <taxon>Culicoidea</taxon>
        <taxon>Culicidae</taxon>
        <taxon>Culicinae</taxon>
        <taxon>Aedini</taxon>
        <taxon>Aedes</taxon>
        <taxon>Stegomyia</taxon>
    </lineage>
</organism>
<evidence type="ECO:0008006" key="4">
    <source>
        <dbReference type="Google" id="ProtNLM"/>
    </source>
</evidence>
<dbReference type="PANTHER" id="PTHR31649:SF11">
    <property type="entry name" value="PROTEIN UNZIPPED"/>
    <property type="match status" value="1"/>
</dbReference>
<accession>A0ABM1Z0W1</accession>
<dbReference type="EnsemblMetazoa" id="AALFPA23_013950.R20230">
    <property type="protein sequence ID" value="AALFPA23_013950.P20230"/>
    <property type="gene ID" value="AALFPA23_013950"/>
</dbReference>
<feature type="region of interest" description="Disordered" evidence="1">
    <location>
        <begin position="440"/>
        <end position="488"/>
    </location>
</feature>